<dbReference type="CAZy" id="GT2">
    <property type="family name" value="Glycosyltransferase Family 2"/>
</dbReference>
<evidence type="ECO:0000313" key="3">
    <source>
        <dbReference type="EMBL" id="BAI60838.1"/>
    </source>
</evidence>
<dbReference type="GeneID" id="8680804"/>
<keyword evidence="1" id="KW-1133">Transmembrane helix</keyword>
<dbReference type="CDD" id="cd04179">
    <property type="entry name" value="DPM_DPG-synthase_like"/>
    <property type="match status" value="1"/>
</dbReference>
<dbReference type="PATRIC" id="fig|304371.9.peg.795"/>
<sequence length="499" mass="55871">MADLAIINHPIDPYAIGDILTVAKRFAKHVYVLAGYEDETIIAISRFHGAEVIDTSTTSQLSAFYERILKNPDDTLVTLYGNGAHDPERIGELVEQIRSGYDVAFDLSSISHGQINETIYLLNGRLRPGTSGFLACKCGILRAITADENHPDILGHILKRVKRDGLNVKYLDLYDLRSLFRKYSIGVVVPAYNEELLIEETINGIPEYVERIYVIDDCSTDHTPNIVRRLGDPRVTFIRHEKNQGVGGAIVTGYKLALDDGMDLVAVMAGDNQMDPAQLPRLLLPIIEGKADYTKGNRLISRKYSEGMSRWRLFGNNLLSLLTKIASGYWRISDPQNGYTVISRQALQALDLDSVYTYYGYCNDLLIKLNTFGMRAIDVAIPARYGRERSSIRYSRFILKVAPMIFRGFLWRLKTKYVVLDSNPLVLLYAAGMLLLPLGLLFCAWILVEAVLRASISAGYLPLAAIITLTGLQFLFFAMMFDRQAERSAGSSGIDQGFR</sequence>
<keyword evidence="4" id="KW-1185">Reference proteome</keyword>
<reference evidence="4" key="3">
    <citation type="journal article" date="2011" name="PLoS ONE">
        <title>Genome sequence of a mesophilic hydrogenotrophic methanogen Methanocella paludicola, the first cultivated representative of the order Methanocellales.</title>
        <authorList>
            <person name="Sakai S."/>
            <person name="Takaki Y."/>
            <person name="Shimamura S."/>
            <person name="Sekine M."/>
            <person name="Tajima T."/>
            <person name="Kosugi H."/>
            <person name="Ichikawa N."/>
            <person name="Tasumi E."/>
            <person name="Hiraki A.T."/>
            <person name="Shimizu A."/>
            <person name="Kato Y."/>
            <person name="Nishiko R."/>
            <person name="Mori K."/>
            <person name="Fujita N."/>
            <person name="Imachi H."/>
            <person name="Takai K."/>
        </authorList>
    </citation>
    <scope>NUCLEOTIDE SEQUENCE [LARGE SCALE GENOMIC DNA]</scope>
    <source>
        <strain evidence="4">DSM 17711 / JCM 13418 / NBRC 101707 / SANAE</strain>
    </source>
</reference>
<reference evidence="3 4" key="2">
    <citation type="journal article" date="2008" name="Int. J. Syst. Evol. Microbiol.">
        <title>Methanocella paludicola gen. nov., sp. nov., a methane-producing archaeon, the first isolate of the lineage 'Rice Cluster I', and proposal of the new archaeal order Methanocellales ord. nov.</title>
        <authorList>
            <person name="Sakai S."/>
            <person name="Imachi H."/>
            <person name="Hanada S."/>
            <person name="Ohashi A."/>
            <person name="Harada H."/>
            <person name="Kamagata Y."/>
        </authorList>
    </citation>
    <scope>NUCLEOTIDE SEQUENCE [LARGE SCALE GENOMIC DNA]</scope>
    <source>
        <strain evidence="4">DSM 17711 / JCM 13418 / NBRC 101707 / SANAE</strain>
    </source>
</reference>
<name>D1YWL6_METPS</name>
<dbReference type="AlphaFoldDB" id="D1YWL6"/>
<gene>
    <name evidence="3" type="ordered locus">MCP_0766</name>
</gene>
<dbReference type="Proteomes" id="UP000001882">
    <property type="component" value="Chromosome"/>
</dbReference>
<dbReference type="RefSeq" id="WP_012899518.1">
    <property type="nucleotide sequence ID" value="NC_013665.1"/>
</dbReference>
<evidence type="ECO:0000313" key="4">
    <source>
        <dbReference type="Proteomes" id="UP000001882"/>
    </source>
</evidence>
<feature type="transmembrane region" description="Helical" evidence="1">
    <location>
        <begin position="394"/>
        <end position="413"/>
    </location>
</feature>
<dbReference type="PANTHER" id="PTHR48090">
    <property type="entry name" value="UNDECAPRENYL-PHOSPHATE 4-DEOXY-4-FORMAMIDO-L-ARABINOSE TRANSFERASE-RELATED"/>
    <property type="match status" value="1"/>
</dbReference>
<reference evidence="3 4" key="1">
    <citation type="journal article" date="2007" name="Appl. Environ. Microbiol.">
        <title>Isolation of key methanogens for global methane emission from rice paddy fields: a novel isolate affiliated with the clone cluster rice cluster I.</title>
        <authorList>
            <person name="Sakai S."/>
            <person name="Imachi H."/>
            <person name="Sekiguchi Y."/>
            <person name="Ohashi A."/>
            <person name="Harada H."/>
            <person name="Kamagata Y."/>
        </authorList>
    </citation>
    <scope>NUCLEOTIDE SEQUENCE [LARGE SCALE GENOMIC DNA]</scope>
    <source>
        <strain evidence="4">DSM 17711 / JCM 13418 / NBRC 101707 / SANAE</strain>
    </source>
</reference>
<dbReference type="Gene3D" id="3.90.550.10">
    <property type="entry name" value="Spore Coat Polysaccharide Biosynthesis Protein SpsA, Chain A"/>
    <property type="match status" value="1"/>
</dbReference>
<dbReference type="eggNOG" id="arCOG00896">
    <property type="taxonomic scope" value="Archaea"/>
</dbReference>
<dbReference type="InterPro" id="IPR001173">
    <property type="entry name" value="Glyco_trans_2-like"/>
</dbReference>
<evidence type="ECO:0000259" key="2">
    <source>
        <dbReference type="Pfam" id="PF00535"/>
    </source>
</evidence>
<dbReference type="OrthoDB" id="11098at2157"/>
<dbReference type="InParanoid" id="D1YWL6"/>
<dbReference type="SUPFAM" id="SSF53448">
    <property type="entry name" value="Nucleotide-diphospho-sugar transferases"/>
    <property type="match status" value="1"/>
</dbReference>
<keyword evidence="1" id="KW-0472">Membrane</keyword>
<dbReference type="InterPro" id="IPR050256">
    <property type="entry name" value="Glycosyltransferase_2"/>
</dbReference>
<dbReference type="InterPro" id="IPR029044">
    <property type="entry name" value="Nucleotide-diphossugar_trans"/>
</dbReference>
<dbReference type="KEGG" id="mpd:MCP_0766"/>
<organism evidence="3 4">
    <name type="scientific">Methanocella paludicola (strain DSM 17711 / JCM 13418 / NBRC 101707 / SANAE)</name>
    <dbReference type="NCBI Taxonomy" id="304371"/>
    <lineage>
        <taxon>Archaea</taxon>
        <taxon>Methanobacteriati</taxon>
        <taxon>Methanobacteriota</taxon>
        <taxon>Stenosarchaea group</taxon>
        <taxon>Methanomicrobia</taxon>
        <taxon>Methanocellales</taxon>
        <taxon>Methanocellaceae</taxon>
        <taxon>Methanocella</taxon>
    </lineage>
</organism>
<dbReference type="Pfam" id="PF00535">
    <property type="entry name" value="Glycos_transf_2"/>
    <property type="match status" value="1"/>
</dbReference>
<dbReference type="PANTHER" id="PTHR48090:SF7">
    <property type="entry name" value="RFBJ PROTEIN"/>
    <property type="match status" value="1"/>
</dbReference>
<evidence type="ECO:0000256" key="1">
    <source>
        <dbReference type="SAM" id="Phobius"/>
    </source>
</evidence>
<dbReference type="FunFam" id="3.90.550.10:FF:000123">
    <property type="entry name" value="Cell wall biosynthesis glycosyltransferase"/>
    <property type="match status" value="1"/>
</dbReference>
<feature type="transmembrane region" description="Helical" evidence="1">
    <location>
        <begin position="460"/>
        <end position="481"/>
    </location>
</feature>
<accession>D1YWL6</accession>
<protein>
    <submittedName>
        <fullName evidence="3">Glycosyltransferase</fullName>
    </submittedName>
</protein>
<dbReference type="EMBL" id="AP011532">
    <property type="protein sequence ID" value="BAI60838.1"/>
    <property type="molecule type" value="Genomic_DNA"/>
</dbReference>
<feature type="domain" description="Glycosyltransferase 2-like" evidence="2">
    <location>
        <begin position="187"/>
        <end position="349"/>
    </location>
</feature>
<dbReference type="GO" id="GO:0016740">
    <property type="term" value="F:transferase activity"/>
    <property type="evidence" value="ECO:0007669"/>
    <property type="project" value="UniProtKB-KW"/>
</dbReference>
<proteinExistence type="predicted"/>
<feature type="transmembrane region" description="Helical" evidence="1">
    <location>
        <begin position="425"/>
        <end position="448"/>
    </location>
</feature>
<dbReference type="STRING" id="304371.MCP_0766"/>
<keyword evidence="1" id="KW-0812">Transmembrane</keyword>